<comment type="caution">
    <text evidence="5">The sequence shown here is derived from an EMBL/GenBank/DDBJ whole genome shotgun (WGS) entry which is preliminary data.</text>
</comment>
<evidence type="ECO:0000256" key="3">
    <source>
        <dbReference type="ARBA" id="ARBA00023163"/>
    </source>
</evidence>
<evidence type="ECO:0000259" key="4">
    <source>
        <dbReference type="PROSITE" id="PS50949"/>
    </source>
</evidence>
<dbReference type="SMART" id="SM00866">
    <property type="entry name" value="UTRA"/>
    <property type="match status" value="1"/>
</dbReference>
<organism evidence="5 6">
    <name type="scientific">Flavimaribacter sediminis</name>
    <dbReference type="NCBI Taxonomy" id="2865987"/>
    <lineage>
        <taxon>Bacteria</taxon>
        <taxon>Pseudomonadati</taxon>
        <taxon>Pseudomonadota</taxon>
        <taxon>Alphaproteobacteria</taxon>
        <taxon>Hyphomicrobiales</taxon>
        <taxon>Rhizobiaceae</taxon>
        <taxon>Flavimaribacter</taxon>
    </lineage>
</organism>
<protein>
    <submittedName>
        <fullName evidence="5">GntR family transcriptional regulator</fullName>
    </submittedName>
</protein>
<dbReference type="SUPFAM" id="SSF46785">
    <property type="entry name" value="Winged helix' DNA-binding domain"/>
    <property type="match status" value="1"/>
</dbReference>
<dbReference type="InterPro" id="IPR028978">
    <property type="entry name" value="Chorismate_lyase_/UTRA_dom_sf"/>
</dbReference>
<dbReference type="Gene3D" id="3.40.1410.10">
    <property type="entry name" value="Chorismate lyase-like"/>
    <property type="match status" value="1"/>
</dbReference>
<dbReference type="PRINTS" id="PR00035">
    <property type="entry name" value="HTHGNTR"/>
</dbReference>
<dbReference type="InterPro" id="IPR036390">
    <property type="entry name" value="WH_DNA-bd_sf"/>
</dbReference>
<accession>A0AAE2ZMZ1</accession>
<dbReference type="Pfam" id="PF00392">
    <property type="entry name" value="GntR"/>
    <property type="match status" value="1"/>
</dbReference>
<dbReference type="GO" id="GO:0003677">
    <property type="term" value="F:DNA binding"/>
    <property type="evidence" value="ECO:0007669"/>
    <property type="project" value="UniProtKB-KW"/>
</dbReference>
<dbReference type="Pfam" id="PF07702">
    <property type="entry name" value="UTRA"/>
    <property type="match status" value="1"/>
</dbReference>
<sequence length="238" mass="26426">MKLHAIRRKSVPLHAEMAEHLRARILRGELQAGAELPPLSSLVKEYGLARMTVRKAMDSLEAEGLIERYSGRGTFVRAVAVVPKTALKVHADLSQLEHSVSDLEVGVGVTSELVGTVDEDGTVFRRLRRVHTRNGKPFCLIDLKLVHSVYDQAPERFDRELVLTVMRDLGVQINSAKQIVSLDSANTERAERLNVPFNTPLFKVNRTLTGAGDTVIYSAETHYPGDALQFDIEFTVGK</sequence>
<dbReference type="Proteomes" id="UP001196509">
    <property type="component" value="Unassembled WGS sequence"/>
</dbReference>
<dbReference type="InterPro" id="IPR050679">
    <property type="entry name" value="Bact_HTH_transcr_reg"/>
</dbReference>
<reference evidence="5" key="1">
    <citation type="submission" date="2021-08" db="EMBL/GenBank/DDBJ databases">
        <title>Hoeflea bacterium WL0058 sp. nov., isolated from the sediment.</title>
        <authorList>
            <person name="Wang L."/>
            <person name="Zhang D."/>
        </authorList>
    </citation>
    <scope>NUCLEOTIDE SEQUENCE</scope>
    <source>
        <strain evidence="5">WL0058</strain>
    </source>
</reference>
<dbReference type="CDD" id="cd07377">
    <property type="entry name" value="WHTH_GntR"/>
    <property type="match status" value="1"/>
</dbReference>
<dbReference type="InterPro" id="IPR000524">
    <property type="entry name" value="Tscrpt_reg_HTH_GntR"/>
</dbReference>
<gene>
    <name evidence="5" type="ORF">K1W69_18415</name>
</gene>
<keyword evidence="1" id="KW-0805">Transcription regulation</keyword>
<evidence type="ECO:0000256" key="2">
    <source>
        <dbReference type="ARBA" id="ARBA00023125"/>
    </source>
</evidence>
<dbReference type="SUPFAM" id="SSF64288">
    <property type="entry name" value="Chorismate lyase-like"/>
    <property type="match status" value="1"/>
</dbReference>
<dbReference type="InterPro" id="IPR011663">
    <property type="entry name" value="UTRA"/>
</dbReference>
<evidence type="ECO:0000256" key="1">
    <source>
        <dbReference type="ARBA" id="ARBA00023015"/>
    </source>
</evidence>
<dbReference type="GO" id="GO:0003700">
    <property type="term" value="F:DNA-binding transcription factor activity"/>
    <property type="evidence" value="ECO:0007669"/>
    <property type="project" value="InterPro"/>
</dbReference>
<dbReference type="GO" id="GO:0045892">
    <property type="term" value="P:negative regulation of DNA-templated transcription"/>
    <property type="evidence" value="ECO:0007669"/>
    <property type="project" value="TreeGrafter"/>
</dbReference>
<evidence type="ECO:0000313" key="6">
    <source>
        <dbReference type="Proteomes" id="UP001196509"/>
    </source>
</evidence>
<dbReference type="Gene3D" id="1.10.10.10">
    <property type="entry name" value="Winged helix-like DNA-binding domain superfamily/Winged helix DNA-binding domain"/>
    <property type="match status" value="1"/>
</dbReference>
<keyword evidence="6" id="KW-1185">Reference proteome</keyword>
<proteinExistence type="predicted"/>
<keyword evidence="2" id="KW-0238">DNA-binding</keyword>
<keyword evidence="3" id="KW-0804">Transcription</keyword>
<evidence type="ECO:0000313" key="5">
    <source>
        <dbReference type="EMBL" id="MBW8639176.1"/>
    </source>
</evidence>
<dbReference type="PANTHER" id="PTHR44846:SF17">
    <property type="entry name" value="GNTR-FAMILY TRANSCRIPTIONAL REGULATOR"/>
    <property type="match status" value="1"/>
</dbReference>
<dbReference type="AlphaFoldDB" id="A0AAE2ZMZ1"/>
<feature type="domain" description="HTH gntR-type" evidence="4">
    <location>
        <begin position="11"/>
        <end position="79"/>
    </location>
</feature>
<dbReference type="SMART" id="SM00345">
    <property type="entry name" value="HTH_GNTR"/>
    <property type="match status" value="1"/>
</dbReference>
<dbReference type="EMBL" id="JAICBX010000003">
    <property type="protein sequence ID" value="MBW8639176.1"/>
    <property type="molecule type" value="Genomic_DNA"/>
</dbReference>
<dbReference type="PROSITE" id="PS50949">
    <property type="entry name" value="HTH_GNTR"/>
    <property type="match status" value="1"/>
</dbReference>
<dbReference type="PANTHER" id="PTHR44846">
    <property type="entry name" value="MANNOSYL-D-GLYCERATE TRANSPORT/METABOLISM SYSTEM REPRESSOR MNGR-RELATED"/>
    <property type="match status" value="1"/>
</dbReference>
<name>A0AAE2ZMZ1_9HYPH</name>
<dbReference type="InterPro" id="IPR036388">
    <property type="entry name" value="WH-like_DNA-bd_sf"/>
</dbReference>